<sequence length="401" mass="42457">MSGRDRSRERSPPGKGNVPKKTKESSGDDEDTPVPRASGSRDPPAGGSAPPATRTSRKHGKQASPRSSSKRSRSRGASPLARLGQRVRSLFGLGGSATPSPRKSGESSSARSSQSSSSKGSKGSKPFIGPLLPEGYVPYTREELDSYAEYYRKNSFLNRTETVTEYIPFGPGAAVTIPWTTPPIRFKPIYSTAPSTAASSAGPSPAKAASTSSSPAPLMSAPTLPYSLALGPQAQYPEFTSPLQSFRKPGKTTEEPHPHKSAIAASQSKAEPESKAVPQPKAASPPKECAELTELAALAIIMAASRPQAARTSSGAEASKPAPLATMDLEQPDDAMPSCSGLQRTVFRDDSSSSVSTSDISPDVPPRFVQPPFRPPKPPSPTDETEEERLKRPRRKGEPRK</sequence>
<reference evidence="1" key="1">
    <citation type="submission" date="2020-05" db="EMBL/GenBank/DDBJ databases">
        <title>Large-scale comparative analyses of tick genomes elucidate their genetic diversity and vector capacities.</title>
        <authorList>
            <person name="Jia N."/>
            <person name="Wang J."/>
            <person name="Shi W."/>
            <person name="Du L."/>
            <person name="Sun Y."/>
            <person name="Zhan W."/>
            <person name="Jiang J."/>
            <person name="Wang Q."/>
            <person name="Zhang B."/>
            <person name="Ji P."/>
            <person name="Sakyi L.B."/>
            <person name="Cui X."/>
            <person name="Yuan T."/>
            <person name="Jiang B."/>
            <person name="Yang W."/>
            <person name="Lam T.T.-Y."/>
            <person name="Chang Q."/>
            <person name="Ding S."/>
            <person name="Wang X."/>
            <person name="Zhu J."/>
            <person name="Ruan X."/>
            <person name="Zhao L."/>
            <person name="Wei J."/>
            <person name="Que T."/>
            <person name="Du C."/>
            <person name="Cheng J."/>
            <person name="Dai P."/>
            <person name="Han X."/>
            <person name="Huang E."/>
            <person name="Gao Y."/>
            <person name="Liu J."/>
            <person name="Shao H."/>
            <person name="Ye R."/>
            <person name="Li L."/>
            <person name="Wei W."/>
            <person name="Wang X."/>
            <person name="Wang C."/>
            <person name="Yang T."/>
            <person name="Huo Q."/>
            <person name="Li W."/>
            <person name="Guo W."/>
            <person name="Chen H."/>
            <person name="Zhou L."/>
            <person name="Ni X."/>
            <person name="Tian J."/>
            <person name="Zhou Y."/>
            <person name="Sheng Y."/>
            <person name="Liu T."/>
            <person name="Pan Y."/>
            <person name="Xia L."/>
            <person name="Li J."/>
            <person name="Zhao F."/>
            <person name="Cao W."/>
        </authorList>
    </citation>
    <scope>NUCLEOTIDE SEQUENCE</scope>
    <source>
        <strain evidence="1">Hyas-2018</strain>
    </source>
</reference>
<organism evidence="1 2">
    <name type="scientific">Hyalomma asiaticum</name>
    <name type="common">Tick</name>
    <dbReference type="NCBI Taxonomy" id="266040"/>
    <lineage>
        <taxon>Eukaryota</taxon>
        <taxon>Metazoa</taxon>
        <taxon>Ecdysozoa</taxon>
        <taxon>Arthropoda</taxon>
        <taxon>Chelicerata</taxon>
        <taxon>Arachnida</taxon>
        <taxon>Acari</taxon>
        <taxon>Parasitiformes</taxon>
        <taxon>Ixodida</taxon>
        <taxon>Ixodoidea</taxon>
        <taxon>Ixodidae</taxon>
        <taxon>Hyalomminae</taxon>
        <taxon>Hyalomma</taxon>
    </lineage>
</organism>
<proteinExistence type="predicted"/>
<evidence type="ECO:0000313" key="2">
    <source>
        <dbReference type="Proteomes" id="UP000821845"/>
    </source>
</evidence>
<protein>
    <submittedName>
        <fullName evidence="1">Uncharacterized protein</fullName>
    </submittedName>
</protein>
<gene>
    <name evidence="1" type="ORF">HPB50_004321</name>
</gene>
<evidence type="ECO:0000313" key="1">
    <source>
        <dbReference type="EMBL" id="KAH6923644.1"/>
    </source>
</evidence>
<name>A0ACB7RQB9_HYAAI</name>
<accession>A0ACB7RQB9</accession>
<dbReference type="Proteomes" id="UP000821845">
    <property type="component" value="Chromosome 8"/>
</dbReference>
<dbReference type="EMBL" id="CM023488">
    <property type="protein sequence ID" value="KAH6923644.1"/>
    <property type="molecule type" value="Genomic_DNA"/>
</dbReference>
<keyword evidence="2" id="KW-1185">Reference proteome</keyword>
<comment type="caution">
    <text evidence="1">The sequence shown here is derived from an EMBL/GenBank/DDBJ whole genome shotgun (WGS) entry which is preliminary data.</text>
</comment>